<sequence>MKIFGHPVHVMLVHFPSALFPMDLVCSIIAYAYDINSFVYASFYAMAGGVVLGGMAILAGGIDLLGVAKDKPRLVVKVLIHGSINTTVVIGYSVIAFLAYKNYPQLLPDSLLMIAGKGALVTFMIVGNYFGGNLVLKEKIGVD</sequence>
<proteinExistence type="predicted"/>
<accession>A0A1M5U3U5</accession>
<dbReference type="Proteomes" id="UP000184212">
    <property type="component" value="Unassembled WGS sequence"/>
</dbReference>
<dbReference type="RefSeq" id="WP_073138347.1">
    <property type="nucleotide sequence ID" value="NZ_FQWQ01000003.1"/>
</dbReference>
<reference evidence="3 4" key="1">
    <citation type="submission" date="2016-11" db="EMBL/GenBank/DDBJ databases">
        <authorList>
            <person name="Jaros S."/>
            <person name="Januszkiewicz K."/>
            <person name="Wedrychowicz H."/>
        </authorList>
    </citation>
    <scope>NUCLEOTIDE SEQUENCE [LARGE SCALE GENOMIC DNA]</scope>
    <source>
        <strain evidence="3 4">DSM 24574</strain>
    </source>
</reference>
<gene>
    <name evidence="3" type="ORF">SAMN04488109_4451</name>
</gene>
<protein>
    <submittedName>
        <fullName evidence="3">Uncharacterized membrane protein</fullName>
    </submittedName>
</protein>
<dbReference type="InterPro" id="IPR019251">
    <property type="entry name" value="DUF2231_TM"/>
</dbReference>
<dbReference type="STRING" id="947013.SAMN04488109_4451"/>
<keyword evidence="1" id="KW-0812">Transmembrane</keyword>
<dbReference type="Pfam" id="PF09990">
    <property type="entry name" value="DUF2231"/>
    <property type="match status" value="1"/>
</dbReference>
<feature type="transmembrane region" description="Helical" evidence="1">
    <location>
        <begin position="12"/>
        <end position="33"/>
    </location>
</feature>
<evidence type="ECO:0000256" key="1">
    <source>
        <dbReference type="SAM" id="Phobius"/>
    </source>
</evidence>
<feature type="transmembrane region" description="Helical" evidence="1">
    <location>
        <begin position="39"/>
        <end position="62"/>
    </location>
</feature>
<evidence type="ECO:0000313" key="3">
    <source>
        <dbReference type="EMBL" id="SHH57775.1"/>
    </source>
</evidence>
<keyword evidence="1" id="KW-1133">Transmembrane helix</keyword>
<dbReference type="EMBL" id="FQWQ01000003">
    <property type="protein sequence ID" value="SHH57775.1"/>
    <property type="molecule type" value="Genomic_DNA"/>
</dbReference>
<keyword evidence="4" id="KW-1185">Reference proteome</keyword>
<feature type="transmembrane region" description="Helical" evidence="1">
    <location>
        <begin position="111"/>
        <end position="130"/>
    </location>
</feature>
<dbReference type="AlphaFoldDB" id="A0A1M5U3U5"/>
<keyword evidence="1" id="KW-0472">Membrane</keyword>
<feature type="transmembrane region" description="Helical" evidence="1">
    <location>
        <begin position="74"/>
        <end position="99"/>
    </location>
</feature>
<evidence type="ECO:0000313" key="4">
    <source>
        <dbReference type="Proteomes" id="UP000184212"/>
    </source>
</evidence>
<name>A0A1M5U3U5_9BACT</name>
<dbReference type="OrthoDB" id="980722at2"/>
<organism evidence="3 4">
    <name type="scientific">Chryseolinea serpens</name>
    <dbReference type="NCBI Taxonomy" id="947013"/>
    <lineage>
        <taxon>Bacteria</taxon>
        <taxon>Pseudomonadati</taxon>
        <taxon>Bacteroidota</taxon>
        <taxon>Cytophagia</taxon>
        <taxon>Cytophagales</taxon>
        <taxon>Fulvivirgaceae</taxon>
        <taxon>Chryseolinea</taxon>
    </lineage>
</organism>
<evidence type="ECO:0000259" key="2">
    <source>
        <dbReference type="Pfam" id="PF09990"/>
    </source>
</evidence>
<feature type="domain" description="DUF2231" evidence="2">
    <location>
        <begin position="5"/>
        <end position="142"/>
    </location>
</feature>